<proteinExistence type="predicted"/>
<feature type="compositionally biased region" description="Basic and acidic residues" evidence="1">
    <location>
        <begin position="865"/>
        <end position="874"/>
    </location>
</feature>
<feature type="region of interest" description="Disordered" evidence="1">
    <location>
        <begin position="801"/>
        <end position="825"/>
    </location>
</feature>
<name>A0A395HNY0_ASPHC</name>
<evidence type="ECO:0000256" key="1">
    <source>
        <dbReference type="SAM" id="MobiDB-lite"/>
    </source>
</evidence>
<evidence type="ECO:0000313" key="5">
    <source>
        <dbReference type="EMBL" id="RAL09316.1"/>
    </source>
</evidence>
<dbReference type="InterPro" id="IPR006644">
    <property type="entry name" value="Cadg"/>
</dbReference>
<feature type="domain" description="Dystroglycan-type cadherin-like" evidence="4">
    <location>
        <begin position="127"/>
        <end position="227"/>
    </location>
</feature>
<feature type="domain" description="Dystroglycan-type cadherin-like" evidence="4">
    <location>
        <begin position="20"/>
        <end position="114"/>
    </location>
</feature>
<keyword evidence="2" id="KW-0472">Membrane</keyword>
<reference evidence="5 6" key="1">
    <citation type="submission" date="2018-02" db="EMBL/GenBank/DDBJ databases">
        <title>The genomes of Aspergillus section Nigri reveals drivers in fungal speciation.</title>
        <authorList>
            <consortium name="DOE Joint Genome Institute"/>
            <person name="Vesth T.C."/>
            <person name="Nybo J."/>
            <person name="Theobald S."/>
            <person name="Brandl J."/>
            <person name="Frisvad J.C."/>
            <person name="Nielsen K.F."/>
            <person name="Lyhne E.K."/>
            <person name="Kogle M.E."/>
            <person name="Kuo A."/>
            <person name="Riley R."/>
            <person name="Clum A."/>
            <person name="Nolan M."/>
            <person name="Lipzen A."/>
            <person name="Salamov A."/>
            <person name="Henrissat B."/>
            <person name="Wiebenga A."/>
            <person name="De vries R.P."/>
            <person name="Grigoriev I.V."/>
            <person name="Mortensen U.H."/>
            <person name="Andersen M.R."/>
            <person name="Baker S.E."/>
        </authorList>
    </citation>
    <scope>NUCLEOTIDE SEQUENCE [LARGE SCALE GENOMIC DNA]</scope>
    <source>
        <strain evidence="5 6">CBS 101889</strain>
    </source>
</reference>
<feature type="region of interest" description="Disordered" evidence="1">
    <location>
        <begin position="845"/>
        <end position="875"/>
    </location>
</feature>
<feature type="region of interest" description="Disordered" evidence="1">
    <location>
        <begin position="732"/>
        <end position="757"/>
    </location>
</feature>
<feature type="chain" id="PRO_5017393014" evidence="3">
    <location>
        <begin position="18"/>
        <end position="900"/>
    </location>
</feature>
<keyword evidence="2 5" id="KW-0812">Transmembrane</keyword>
<dbReference type="OrthoDB" id="10264738at2759"/>
<dbReference type="GO" id="GO:0005509">
    <property type="term" value="F:calcium ion binding"/>
    <property type="evidence" value="ECO:0007669"/>
    <property type="project" value="InterPro"/>
</dbReference>
<keyword evidence="6" id="KW-1185">Reference proteome</keyword>
<dbReference type="RefSeq" id="XP_025548470.1">
    <property type="nucleotide sequence ID" value="XM_025700144.1"/>
</dbReference>
<dbReference type="STRING" id="1450537.A0A395HNY0"/>
<dbReference type="Pfam" id="PF05345">
    <property type="entry name" value="He_PIG"/>
    <property type="match status" value="3"/>
</dbReference>
<evidence type="ECO:0000259" key="4">
    <source>
        <dbReference type="SMART" id="SM00736"/>
    </source>
</evidence>
<gene>
    <name evidence="5" type="ORF">BO97DRAFT_472540</name>
</gene>
<sequence length="900" mass="97430">MALIALGLLSILGTVNAGLAPSYPVNAQLPPVARVSEPFEFVFSQGTFAGSGPNTQYTLSNAPSWLELDGKHRTISGTPQKGDIGSPKFDLVASDETGSVNMEVNLIVTTDDGPKLGKPLLPQLEAIGATSAPDTLIIHSGDSFSLSFDHDTFTNTRPSTVYYGTSPDNAPLPSWVSFDQAALRFSGSTPDIGPQTFSFNLIASDVSGFSAATVTFAMTVSPHILSFNRSAQTLFVTKGKHFESPKFVDDLTLDGHGATGTDLTSIRDDSPEWLSLDKDSISLSGTPPADAADQNVTITVTDKFQDVATLLVSLQFSQFFRDGIEECDAVIGQFFMFTFNSSILTNDSVQLDVEMGDQLPWLHYNRDNKTLYGQVPSDISPGVFNVNLTAREETAEDSRQFTINAVSKKKSDEDAAATVNADQSHSSGGISGRKAGIIAISVIVPLIILSSLVLLFFCWRHKRKGATPGPEEGHAGQKAMSPGPDPDSDMYPHCQPFEQTTPGKPPRMVRSPSPSSEPPKLEIFWHTKPLAETDATIYTDDKENAYPHSTLDWDFGPLAKTEPEEPKPVADAPPQPKRLSFQSSPPVRRRTTTTSKKREPLRPIQPRKSLKRNSTVSRSKRYSKRSSGISTVASGLPVRLSGAGHGAGGFGPPGHGVVRVSWQNTQASFQSDESDVGNLAPLFPRPPLRAHESTEYPKRVSLRAVEPDTLTISDTDSLEAFVQSRAKSRNSSNPLFAGQFGRRGSSGGRALHRARSTVSRADTIASSQYVDDYRQSDRPWSTAMSASIYTDDHRQSAYLHSLSEESSDLPLSGPMDKQPSQSSLAQNYSEAIAPLPRFYSELSLTSAQRGDAGNNAYPGPTDPQNNERRPHRNEPFFIFHAIRDSIASGELDPIGGPGLE</sequence>
<keyword evidence="2" id="KW-1133">Transmembrane helix</keyword>
<protein>
    <submittedName>
        <fullName evidence="5">Transmembrane glyco protein</fullName>
    </submittedName>
</protein>
<dbReference type="SMART" id="SM00736">
    <property type="entry name" value="CADG"/>
    <property type="match status" value="2"/>
</dbReference>
<feature type="signal peptide" evidence="3">
    <location>
        <begin position="1"/>
        <end position="17"/>
    </location>
</feature>
<dbReference type="GO" id="GO:0016020">
    <property type="term" value="C:membrane"/>
    <property type="evidence" value="ECO:0007669"/>
    <property type="project" value="InterPro"/>
</dbReference>
<feature type="region of interest" description="Disordered" evidence="1">
    <location>
        <begin position="466"/>
        <end position="521"/>
    </location>
</feature>
<evidence type="ECO:0000256" key="2">
    <source>
        <dbReference type="SAM" id="Phobius"/>
    </source>
</evidence>
<organism evidence="5 6">
    <name type="scientific">Aspergillus homomorphus (strain CBS 101889)</name>
    <dbReference type="NCBI Taxonomy" id="1450537"/>
    <lineage>
        <taxon>Eukaryota</taxon>
        <taxon>Fungi</taxon>
        <taxon>Dikarya</taxon>
        <taxon>Ascomycota</taxon>
        <taxon>Pezizomycotina</taxon>
        <taxon>Eurotiomycetes</taxon>
        <taxon>Eurotiomycetidae</taxon>
        <taxon>Eurotiales</taxon>
        <taxon>Aspergillaceae</taxon>
        <taxon>Aspergillus</taxon>
        <taxon>Aspergillus subgen. Circumdati</taxon>
    </lineage>
</organism>
<feature type="transmembrane region" description="Helical" evidence="2">
    <location>
        <begin position="435"/>
        <end position="459"/>
    </location>
</feature>
<evidence type="ECO:0000313" key="6">
    <source>
        <dbReference type="Proteomes" id="UP000248961"/>
    </source>
</evidence>
<dbReference type="GeneID" id="37204433"/>
<dbReference type="VEuPathDB" id="FungiDB:BO97DRAFT_472540"/>
<feature type="region of interest" description="Disordered" evidence="1">
    <location>
        <begin position="542"/>
        <end position="630"/>
    </location>
</feature>
<accession>A0A395HNY0</accession>
<dbReference type="EMBL" id="KZ824305">
    <property type="protein sequence ID" value="RAL09316.1"/>
    <property type="molecule type" value="Genomic_DNA"/>
</dbReference>
<evidence type="ECO:0000256" key="3">
    <source>
        <dbReference type="SAM" id="SignalP"/>
    </source>
</evidence>
<dbReference type="Proteomes" id="UP000248961">
    <property type="component" value="Unassembled WGS sequence"/>
</dbReference>
<keyword evidence="3" id="KW-0732">Signal</keyword>
<dbReference type="SUPFAM" id="SSF49313">
    <property type="entry name" value="Cadherin-like"/>
    <property type="match status" value="4"/>
</dbReference>
<dbReference type="InterPro" id="IPR013783">
    <property type="entry name" value="Ig-like_fold"/>
</dbReference>
<dbReference type="InterPro" id="IPR015919">
    <property type="entry name" value="Cadherin-like_sf"/>
</dbReference>
<dbReference type="AlphaFoldDB" id="A0A395HNY0"/>
<dbReference type="Gene3D" id="2.60.40.10">
    <property type="entry name" value="Immunoglobulins"/>
    <property type="match status" value="4"/>
</dbReference>